<sequence>MAAGPGGGRRRRARGDFGVGRPRTDSPREVPELSRQAEKLSQDLLGAQADLDRKQADLDRAGQDLTAAENAGATAASDKAHCVVCLGSAEACEITLSRLMSSW</sequence>
<organism evidence="3 4">
    <name type="scientific">Amycolatopsis carbonis</name>
    <dbReference type="NCBI Taxonomy" id="715471"/>
    <lineage>
        <taxon>Bacteria</taxon>
        <taxon>Bacillati</taxon>
        <taxon>Actinomycetota</taxon>
        <taxon>Actinomycetes</taxon>
        <taxon>Pseudonocardiales</taxon>
        <taxon>Pseudonocardiaceae</taxon>
        <taxon>Amycolatopsis</taxon>
    </lineage>
</organism>
<gene>
    <name evidence="3" type="ORF">QRX50_14755</name>
</gene>
<feature type="compositionally biased region" description="Basic and acidic residues" evidence="2">
    <location>
        <begin position="22"/>
        <end position="35"/>
    </location>
</feature>
<reference evidence="3 4" key="1">
    <citation type="submission" date="2023-06" db="EMBL/GenBank/DDBJ databases">
        <authorList>
            <person name="Oyuntsetseg B."/>
            <person name="Kim S.B."/>
        </authorList>
    </citation>
    <scope>NUCLEOTIDE SEQUENCE [LARGE SCALE GENOMIC DNA]</scope>
    <source>
        <strain evidence="3 4">2-15</strain>
    </source>
</reference>
<accession>A0A9Y2MUK7</accession>
<feature type="coiled-coil region" evidence="1">
    <location>
        <begin position="37"/>
        <end position="71"/>
    </location>
</feature>
<dbReference type="Proteomes" id="UP001236014">
    <property type="component" value="Chromosome"/>
</dbReference>
<proteinExistence type="predicted"/>
<keyword evidence="1" id="KW-0175">Coiled coil</keyword>
<evidence type="ECO:0000313" key="4">
    <source>
        <dbReference type="Proteomes" id="UP001236014"/>
    </source>
</evidence>
<name>A0A9Y2MUK7_9PSEU</name>
<protein>
    <submittedName>
        <fullName evidence="3">Uncharacterized protein</fullName>
    </submittedName>
</protein>
<evidence type="ECO:0000313" key="3">
    <source>
        <dbReference type="EMBL" id="WIX81925.1"/>
    </source>
</evidence>
<dbReference type="EMBL" id="CP127294">
    <property type="protein sequence ID" value="WIX81925.1"/>
    <property type="molecule type" value="Genomic_DNA"/>
</dbReference>
<evidence type="ECO:0000256" key="2">
    <source>
        <dbReference type="SAM" id="MobiDB-lite"/>
    </source>
</evidence>
<feature type="region of interest" description="Disordered" evidence="2">
    <location>
        <begin position="1"/>
        <end position="35"/>
    </location>
</feature>
<dbReference type="AlphaFoldDB" id="A0A9Y2MUK7"/>
<evidence type="ECO:0000256" key="1">
    <source>
        <dbReference type="SAM" id="Coils"/>
    </source>
</evidence>
<keyword evidence="4" id="KW-1185">Reference proteome</keyword>
<dbReference type="KEGG" id="acab:QRX50_14755"/>
<dbReference type="RefSeq" id="WP_285972506.1">
    <property type="nucleotide sequence ID" value="NZ_CP127294.1"/>
</dbReference>